<organism evidence="11">
    <name type="scientific">Culicoides sonorensis</name>
    <name type="common">Biting midge</name>
    <dbReference type="NCBI Taxonomy" id="179676"/>
    <lineage>
        <taxon>Eukaryota</taxon>
        <taxon>Metazoa</taxon>
        <taxon>Ecdysozoa</taxon>
        <taxon>Arthropoda</taxon>
        <taxon>Hexapoda</taxon>
        <taxon>Insecta</taxon>
        <taxon>Pterygota</taxon>
        <taxon>Neoptera</taxon>
        <taxon>Endopterygota</taxon>
        <taxon>Diptera</taxon>
        <taxon>Nematocera</taxon>
        <taxon>Chironomoidea</taxon>
        <taxon>Ceratopogonidae</taxon>
        <taxon>Ceratopogoninae</taxon>
        <taxon>Culicoides</taxon>
        <taxon>Monoculicoides</taxon>
    </lineage>
</organism>
<dbReference type="PANTHER" id="PTHR10738:SF0">
    <property type="entry name" value="PROTEIN ARGININE N-METHYLTRANSFERASE 5"/>
    <property type="match status" value="1"/>
</dbReference>
<feature type="binding site" evidence="6">
    <location>
        <begin position="361"/>
        <end position="362"/>
    </location>
    <ligand>
        <name>S-adenosyl-L-methionine</name>
        <dbReference type="ChEBI" id="CHEBI:59789"/>
    </ligand>
</feature>
<feature type="binding site" evidence="6">
    <location>
        <position position="333"/>
    </location>
    <ligand>
        <name>S-adenosyl-L-methionine</name>
        <dbReference type="ChEBI" id="CHEBI:59789"/>
    </ligand>
</feature>
<evidence type="ECO:0000313" key="11">
    <source>
        <dbReference type="EMBL" id="SSW99108.1"/>
    </source>
</evidence>
<evidence type="ECO:0000256" key="1">
    <source>
        <dbReference type="ARBA" id="ARBA00022603"/>
    </source>
</evidence>
<evidence type="ECO:0000259" key="10">
    <source>
        <dbReference type="Pfam" id="PF17286"/>
    </source>
</evidence>
<dbReference type="OMA" id="ENFERCT"/>
<protein>
    <recommendedName>
        <fullName evidence="4">Protein arginine N-methyltransferase</fullName>
    </recommendedName>
</protein>
<dbReference type="EMBL" id="UFQT01000086">
    <property type="protein sequence ID" value="SSX19490.1"/>
    <property type="molecule type" value="Genomic_DNA"/>
</dbReference>
<evidence type="ECO:0000256" key="4">
    <source>
        <dbReference type="PIRNR" id="PIRNR015894"/>
    </source>
</evidence>
<evidence type="ECO:0000256" key="6">
    <source>
        <dbReference type="PIRSR" id="PIRSR015894-2"/>
    </source>
</evidence>
<feature type="active site" description="Proton donor/acceptor" evidence="5">
    <location>
        <position position="386"/>
    </location>
</feature>
<dbReference type="GO" id="GO:0032259">
    <property type="term" value="P:methylation"/>
    <property type="evidence" value="ECO:0007669"/>
    <property type="project" value="UniProtKB-KW"/>
</dbReference>
<dbReference type="InterPro" id="IPR025799">
    <property type="entry name" value="Arg_MeTrfase"/>
</dbReference>
<feature type="site" description="Critical for specifying symmetric addition of methyl groups" evidence="7">
    <location>
        <position position="268"/>
    </location>
</feature>
<keyword evidence="1 4" id="KW-0489">Methyltransferase</keyword>
<dbReference type="InterPro" id="IPR035248">
    <property type="entry name" value="PRMT5_C"/>
</dbReference>
<evidence type="ECO:0000256" key="2">
    <source>
        <dbReference type="ARBA" id="ARBA00022679"/>
    </source>
</evidence>
<dbReference type="VEuPathDB" id="VectorBase:CSON014783"/>
<feature type="domain" description="PRMT5 TIM barrel" evidence="9">
    <location>
        <begin position="50"/>
        <end position="235"/>
    </location>
</feature>
<dbReference type="Pfam" id="PF17285">
    <property type="entry name" value="PRMT5_TIM"/>
    <property type="match status" value="1"/>
</dbReference>
<dbReference type="PANTHER" id="PTHR10738">
    <property type="entry name" value="PROTEIN ARGININE N-METHYLTRANSFERASE 5"/>
    <property type="match status" value="1"/>
</dbReference>
<dbReference type="Gene3D" id="3.20.20.150">
    <property type="entry name" value="Divalent-metal-dependent TIM barrel enzymes"/>
    <property type="match status" value="1"/>
</dbReference>
<feature type="domain" description="PRMT5 oligomerisation" evidence="10">
    <location>
        <begin position="409"/>
        <end position="583"/>
    </location>
</feature>
<dbReference type="Pfam" id="PF05185">
    <property type="entry name" value="PRMT5"/>
    <property type="match status" value="1"/>
</dbReference>
<dbReference type="GO" id="GO:0005634">
    <property type="term" value="C:nucleus"/>
    <property type="evidence" value="ECO:0007669"/>
    <property type="project" value="TreeGrafter"/>
</dbReference>
<dbReference type="PIRSF" id="PIRSF015894">
    <property type="entry name" value="Skb1_MeTrfase"/>
    <property type="match status" value="1"/>
</dbReference>
<feature type="binding site" evidence="6">
    <location>
        <position position="265"/>
    </location>
    <ligand>
        <name>S-adenosyl-L-methionine</name>
        <dbReference type="ChEBI" id="CHEBI:59789"/>
    </ligand>
</feature>
<keyword evidence="3 4" id="KW-0949">S-adenosyl-L-methionine</keyword>
<dbReference type="SUPFAM" id="SSF53335">
    <property type="entry name" value="S-adenosyl-L-methionine-dependent methyltransferases"/>
    <property type="match status" value="1"/>
</dbReference>
<dbReference type="GO" id="GO:0006355">
    <property type="term" value="P:regulation of DNA-templated transcription"/>
    <property type="evidence" value="ECO:0007669"/>
    <property type="project" value="TreeGrafter"/>
</dbReference>
<keyword evidence="2 4" id="KW-0808">Transferase</keyword>
<dbReference type="PROSITE" id="PS51678">
    <property type="entry name" value="SAM_MT_PRMT"/>
    <property type="match status" value="1"/>
</dbReference>
<feature type="domain" description="PRMT5 arginine-N-methyltransferase" evidence="8">
    <location>
        <begin position="244"/>
        <end position="406"/>
    </location>
</feature>
<proteinExistence type="inferred from homology"/>
<dbReference type="Gene3D" id="3.40.50.150">
    <property type="entry name" value="Vaccinia Virus protein VP39"/>
    <property type="match status" value="1"/>
</dbReference>
<dbReference type="GO" id="GO:0005829">
    <property type="term" value="C:cytosol"/>
    <property type="evidence" value="ECO:0007669"/>
    <property type="project" value="TreeGrafter"/>
</dbReference>
<feature type="active site" description="Proton donor/acceptor" evidence="5">
    <location>
        <position position="377"/>
    </location>
</feature>
<comment type="similarity">
    <text evidence="4">Belongs to the class I-like SAM-binding methyltransferase superfamily.</text>
</comment>
<dbReference type="InterPro" id="IPR029063">
    <property type="entry name" value="SAM-dependent_MTases_sf"/>
</dbReference>
<evidence type="ECO:0000259" key="8">
    <source>
        <dbReference type="Pfam" id="PF05185"/>
    </source>
</evidence>
<reference evidence="11" key="1">
    <citation type="submission" date="2018-04" db="EMBL/GenBank/DDBJ databases">
        <authorList>
            <person name="Go L.Y."/>
            <person name="Mitchell J.A."/>
        </authorList>
    </citation>
    <scope>NUCLEOTIDE SEQUENCE</scope>
    <source>
        <tissue evidence="11">Whole organism</tissue>
    </source>
</reference>
<feature type="binding site" evidence="6">
    <location>
        <begin position="274"/>
        <end position="275"/>
    </location>
    <ligand>
        <name>S-adenosyl-L-methionine</name>
        <dbReference type="ChEBI" id="CHEBI:59789"/>
    </ligand>
</feature>
<name>A0A336K664_CULSO</name>
<dbReference type="EMBL" id="UFQS01000086">
    <property type="protein sequence ID" value="SSW99108.1"/>
    <property type="molecule type" value="Genomic_DNA"/>
</dbReference>
<dbReference type="InterPro" id="IPR035247">
    <property type="entry name" value="PRMT5_TIM"/>
</dbReference>
<dbReference type="GO" id="GO:0016274">
    <property type="term" value="F:protein-arginine N-methyltransferase activity"/>
    <property type="evidence" value="ECO:0007669"/>
    <property type="project" value="InterPro"/>
</dbReference>
<evidence type="ECO:0000313" key="12">
    <source>
        <dbReference type="EMBL" id="SSX19490.1"/>
    </source>
</evidence>
<evidence type="ECO:0000256" key="7">
    <source>
        <dbReference type="PIRSR" id="PIRSR015894-3"/>
    </source>
</evidence>
<evidence type="ECO:0000259" key="9">
    <source>
        <dbReference type="Pfam" id="PF17285"/>
    </source>
</evidence>
<sequence length="585" mass="68553">MHKPNIVLYRQCVDSFKKEHVLMTTNDFDVMVYPVQEILQNQEVVDVVSAKSKIFYKLTNFLSIESNDQCLRQMAEKHLLREIELVEKISKQKSYFLYCLESGKCANVSRILTRPSKNVLLLETKMMDLYHCPWQLWNNWRSQADFSESIKLVLELTNEIPEEEVILRWLGEPIQCIIIPVELFFYKEWYPELDEAHIKLLKRFIEVGVCDLMLKVRDTTEIDLFSYQDSLLYYVNEYQRVPQFNFDQLGIPLQPLYESLNNRTYEIFELDPKKYYLYQMAIENALKDIISDEDSMKKKAVIMILGAGRGPLVRAALNAAINTKRKIKVYIVEKNPNAIITLNALKNEIWTKNDITIFAKDMRFFEPPEKSDILVSELLGSFGCNELSPECLDGVQKHLKPNGISIPSKYTSYVNPVMSSKLYQKNRARDRIPNPIDKFKQTHSNFECSYVVCPKSIYHIDEPKPLFTFVHPNHDPVIDNTRYKALQFKAKLDTVLHGFIGYFDAVLYKDVFISIHPYTHTMGMFSWHNFYLPLTEPQQIKGGEIIEANFWRCSSPFKVWYEWSVSKPNKTHIHNLRGDSCPIYK</sequence>
<dbReference type="InterPro" id="IPR007857">
    <property type="entry name" value="Arg_MeTrfase_PRMT5"/>
</dbReference>
<dbReference type="AlphaFoldDB" id="A0A336K664"/>
<evidence type="ECO:0000256" key="5">
    <source>
        <dbReference type="PIRSR" id="PIRSR015894-1"/>
    </source>
</evidence>
<dbReference type="Pfam" id="PF17286">
    <property type="entry name" value="PRMT5_C"/>
    <property type="match status" value="1"/>
</dbReference>
<evidence type="ECO:0000256" key="3">
    <source>
        <dbReference type="ARBA" id="ARBA00022691"/>
    </source>
</evidence>
<reference evidence="12" key="2">
    <citation type="submission" date="2018-07" db="EMBL/GenBank/DDBJ databases">
        <authorList>
            <person name="Quirk P.G."/>
            <person name="Krulwich T.A."/>
        </authorList>
    </citation>
    <scope>NUCLEOTIDE SEQUENCE</scope>
</reference>
<accession>A0A336K664</accession>
<dbReference type="InterPro" id="IPR035075">
    <property type="entry name" value="PRMT5"/>
</dbReference>
<gene>
    <name evidence="11" type="primary">CSON014783</name>
</gene>
<dbReference type="Gene3D" id="2.70.160.11">
    <property type="entry name" value="Hnrnp arginine n-methyltransferase1"/>
    <property type="match status" value="1"/>
</dbReference>